<dbReference type="Proteomes" id="UP000001660">
    <property type="component" value="Chromosome"/>
</dbReference>
<dbReference type="PANTHER" id="PTHR23028">
    <property type="entry name" value="ACETYLTRANSFERASE"/>
    <property type="match status" value="1"/>
</dbReference>
<feature type="transmembrane region" description="Helical" evidence="2">
    <location>
        <begin position="271"/>
        <end position="293"/>
    </location>
</feature>
<keyword evidence="5" id="KW-1185">Reference proteome</keyword>
<dbReference type="HOGENOM" id="CLU_705321_0_0_0"/>
<dbReference type="STRING" id="330214.NIDE2213"/>
<proteinExistence type="predicted"/>
<feature type="transmembrane region" description="Helical" evidence="2">
    <location>
        <begin position="215"/>
        <end position="233"/>
    </location>
</feature>
<dbReference type="InterPro" id="IPR050879">
    <property type="entry name" value="Acyltransferase_3"/>
</dbReference>
<evidence type="ECO:0000256" key="1">
    <source>
        <dbReference type="SAM" id="MobiDB-lite"/>
    </source>
</evidence>
<feature type="region of interest" description="Disordered" evidence="1">
    <location>
        <begin position="339"/>
        <end position="391"/>
    </location>
</feature>
<evidence type="ECO:0000313" key="4">
    <source>
        <dbReference type="EMBL" id="CBK41929.1"/>
    </source>
</evidence>
<dbReference type="GO" id="GO:0016747">
    <property type="term" value="F:acyltransferase activity, transferring groups other than amino-acyl groups"/>
    <property type="evidence" value="ECO:0007669"/>
    <property type="project" value="InterPro"/>
</dbReference>
<feature type="transmembrane region" description="Helical" evidence="2">
    <location>
        <begin position="188"/>
        <end position="208"/>
    </location>
</feature>
<gene>
    <name evidence="4" type="ORF">NIDE2213</name>
</gene>
<keyword evidence="4" id="KW-0012">Acyltransferase</keyword>
<dbReference type="GO" id="GO:0016020">
    <property type="term" value="C:membrane"/>
    <property type="evidence" value="ECO:0007669"/>
    <property type="project" value="TreeGrafter"/>
</dbReference>
<evidence type="ECO:0000313" key="5">
    <source>
        <dbReference type="Proteomes" id="UP000001660"/>
    </source>
</evidence>
<sequence>MLRADKQMTSCSPNLDFLRASAVLIVYFFHLFITTNTRLPDYLGQFGVLLFFVHTSLVLMFSLERIEATGGSFFLTFYLRRLFRIYPLSIVCVSVIILFQLPRAPWWPWSDPDLSTILANLFLYTEFMYKPVVTSVLWSLPYEVAMYMVLPFLYLARKRYGVRGIFVLWCVAVAGAIAQPYVSSRLGVSQYAPCFIAGVASYFLGFGVQRFRLPFIGWPLTLLIAGAILGYGNHSEHEITAQWALCVLIGVTAPFFAELQLPAMRKACALIARYSYGIYLTHLHAQWTAFVLLKDSPSAVRYSVLVVLSIGLPVALYHFIEAPMVRMGASLARRLPRISAQPSKPAPAERALPITPTAARHPTLHAATRPRAAHAPDHRHSKTAPAPVSAS</sequence>
<dbReference type="EC" id="2.3.1.-" evidence="4"/>
<feature type="transmembrane region" description="Helical" evidence="2">
    <location>
        <begin position="42"/>
        <end position="61"/>
    </location>
</feature>
<feature type="transmembrane region" description="Helical" evidence="2">
    <location>
        <begin position="162"/>
        <end position="182"/>
    </location>
</feature>
<dbReference type="PANTHER" id="PTHR23028:SF131">
    <property type="entry name" value="BLR2367 PROTEIN"/>
    <property type="match status" value="1"/>
</dbReference>
<keyword evidence="2" id="KW-0812">Transmembrane</keyword>
<accession>D8PFC0</accession>
<protein>
    <submittedName>
        <fullName evidence="4">Putative Acyltransferase</fullName>
        <ecNumber evidence="4">2.3.1.-</ecNumber>
    </submittedName>
</protein>
<organism evidence="4 5">
    <name type="scientific">Nitrospira defluvii</name>
    <dbReference type="NCBI Taxonomy" id="330214"/>
    <lineage>
        <taxon>Bacteria</taxon>
        <taxon>Pseudomonadati</taxon>
        <taxon>Nitrospirota</taxon>
        <taxon>Nitrospiria</taxon>
        <taxon>Nitrospirales</taxon>
        <taxon>Nitrospiraceae</taxon>
        <taxon>Nitrospira</taxon>
    </lineage>
</organism>
<feature type="transmembrane region" description="Helical" evidence="2">
    <location>
        <begin position="136"/>
        <end position="155"/>
    </location>
</feature>
<dbReference type="GO" id="GO:0000271">
    <property type="term" value="P:polysaccharide biosynthetic process"/>
    <property type="evidence" value="ECO:0007669"/>
    <property type="project" value="TreeGrafter"/>
</dbReference>
<keyword evidence="2" id="KW-1133">Transmembrane helix</keyword>
<feature type="transmembrane region" description="Helical" evidence="2">
    <location>
        <begin position="239"/>
        <end position="259"/>
    </location>
</feature>
<feature type="transmembrane region" description="Helical" evidence="2">
    <location>
        <begin position="82"/>
        <end position="101"/>
    </location>
</feature>
<reference evidence="4 5" key="1">
    <citation type="journal article" date="2010" name="Proc. Natl. Acad. Sci. U.S.A.">
        <title>A Nitrospira metagenome illuminates the physiology and evolution of globally important nitrite-oxidizing bacteria.</title>
        <authorList>
            <person name="Lucker S."/>
            <person name="Wagner M."/>
            <person name="Maixner F."/>
            <person name="Pelletier E."/>
            <person name="Koch H."/>
            <person name="Vacherie B."/>
            <person name="Rattei T."/>
            <person name="Sinninghe Damste J."/>
            <person name="Spieck E."/>
            <person name="Le Paslier D."/>
            <person name="Daims H."/>
        </authorList>
    </citation>
    <scope>NUCLEOTIDE SEQUENCE [LARGE SCALE GENOMIC DNA]</scope>
</reference>
<dbReference type="eggNOG" id="COG1835">
    <property type="taxonomic scope" value="Bacteria"/>
</dbReference>
<dbReference type="EMBL" id="FP929003">
    <property type="protein sequence ID" value="CBK41929.1"/>
    <property type="molecule type" value="Genomic_DNA"/>
</dbReference>
<dbReference type="Pfam" id="PF01757">
    <property type="entry name" value="Acyl_transf_3"/>
    <property type="match status" value="1"/>
</dbReference>
<feature type="domain" description="Acyltransferase 3" evidence="3">
    <location>
        <begin position="14"/>
        <end position="318"/>
    </location>
</feature>
<name>D8PFC0_9BACT</name>
<keyword evidence="2" id="KW-0472">Membrane</keyword>
<dbReference type="InterPro" id="IPR002656">
    <property type="entry name" value="Acyl_transf_3_dom"/>
</dbReference>
<keyword evidence="4" id="KW-0808">Transferase</keyword>
<feature type="transmembrane region" description="Helical" evidence="2">
    <location>
        <begin position="16"/>
        <end position="36"/>
    </location>
</feature>
<evidence type="ECO:0000256" key="2">
    <source>
        <dbReference type="SAM" id="Phobius"/>
    </source>
</evidence>
<feature type="transmembrane region" description="Helical" evidence="2">
    <location>
        <begin position="299"/>
        <end position="320"/>
    </location>
</feature>
<dbReference type="KEGG" id="nde:NIDE2213"/>
<evidence type="ECO:0000259" key="3">
    <source>
        <dbReference type="Pfam" id="PF01757"/>
    </source>
</evidence>
<dbReference type="AlphaFoldDB" id="D8PFC0"/>
<dbReference type="OrthoDB" id="109010at2"/>